<dbReference type="InterPro" id="IPR044946">
    <property type="entry name" value="Restrct_endonuc_typeI_TRD_sf"/>
</dbReference>
<feature type="domain" description="Type I restriction modification DNA specificity" evidence="4">
    <location>
        <begin position="193"/>
        <end position="360"/>
    </location>
</feature>
<keyword evidence="2" id="KW-0680">Restriction system</keyword>
<dbReference type="AlphaFoldDB" id="A0AB37GJN9"/>
<dbReference type="PANTHER" id="PTHR30408">
    <property type="entry name" value="TYPE-1 RESTRICTION ENZYME ECOKI SPECIFICITY PROTEIN"/>
    <property type="match status" value="1"/>
</dbReference>
<dbReference type="GO" id="GO:0004519">
    <property type="term" value="F:endonuclease activity"/>
    <property type="evidence" value="ECO:0007669"/>
    <property type="project" value="UniProtKB-KW"/>
</dbReference>
<dbReference type="InterPro" id="IPR052021">
    <property type="entry name" value="Type-I_RS_S_subunit"/>
</dbReference>
<dbReference type="EMBL" id="CP066023">
    <property type="protein sequence ID" value="QQB83314.1"/>
    <property type="molecule type" value="Genomic_DNA"/>
</dbReference>
<feature type="domain" description="Type I restriction modification DNA specificity" evidence="4">
    <location>
        <begin position="19"/>
        <end position="170"/>
    </location>
</feature>
<comment type="similarity">
    <text evidence="1">Belongs to the type-I restriction system S methylase family.</text>
</comment>
<evidence type="ECO:0000313" key="8">
    <source>
        <dbReference type="Proteomes" id="UP000595198"/>
    </source>
</evidence>
<sequence>MTILGEIARIVDCEHKTAPIDEKGEYFAVGTRAMRGNEINYQESRRISRETFEQWTKRMKPRPGDILFAREAPVGPVVEVPKEANIAPGQRTVLIRAESNVAQRFVAYKLKEPLIQNQIQALSAGSTVPHLNVADIRSLDLGYLPDAKQQTAIADVLGALDDKIAANRQVLDIKSKLFSALWIKVSQGAKDVASLGDLVTTQYGYTASAGEYTGQPKFLRVMDINKKKWIEWDTVPEVNIGSKDFEKYALQKGDIVVARMADPGKCAIVDENIKAVFASYLVRLKPKDRNDALYLYGFLISKLYENYAESVSTGSVQKNMNAKVITGIELPWPTKPKRLEFSAQGQVIRDSMNALVQENQVLARTRDELLPLLMNGKISVAEASEAVEAVAGKQKEGDVDV</sequence>
<reference evidence="7 8" key="1">
    <citation type="submission" date="2020-12" db="EMBL/GenBank/DDBJ databases">
        <title>FDA dAtabase for Regulatory Grade micrObial Sequences (FDA-ARGOS): Supporting development and validation of Infectious Disease Dx tests.</title>
        <authorList>
            <person name="Sproer C."/>
            <person name="Gronow S."/>
            <person name="Severitt S."/>
            <person name="Schroder I."/>
            <person name="Tallon L."/>
            <person name="Sadzewicz L."/>
            <person name="Zhao X."/>
            <person name="Boylan J."/>
            <person name="Ott S."/>
            <person name="Bowen H."/>
            <person name="Vavikolanu K."/>
            <person name="Mehta A."/>
            <person name="Aluvathingal J."/>
            <person name="Nadendla S."/>
            <person name="Lowell S."/>
            <person name="Myers T."/>
            <person name="Yan Y."/>
            <person name="Sichtig H."/>
        </authorList>
    </citation>
    <scope>NUCLEOTIDE SEQUENCE [LARGE SCALE GENOMIC DNA]</scope>
    <source>
        <strain evidence="5 7">FDAARGOS_938</strain>
        <strain evidence="6 8">FDAARGOS_991</strain>
    </source>
</reference>
<keyword evidence="5" id="KW-0255">Endonuclease</keyword>
<gene>
    <name evidence="5" type="ORF">I6G95_02995</name>
    <name evidence="6" type="ORF">I6H48_03575</name>
</gene>
<evidence type="ECO:0000259" key="4">
    <source>
        <dbReference type="Pfam" id="PF01420"/>
    </source>
</evidence>
<dbReference type="CDD" id="cd17521">
    <property type="entry name" value="RMtype1_S_Sau13435ORF2165P_TRD2-CR2_like"/>
    <property type="match status" value="1"/>
</dbReference>
<name>A0AB37GJN9_CORAY</name>
<dbReference type="Pfam" id="PF01420">
    <property type="entry name" value="Methylase_S"/>
    <property type="match status" value="2"/>
</dbReference>
<dbReference type="EMBL" id="CP065628">
    <property type="protein sequence ID" value="QPR31436.1"/>
    <property type="molecule type" value="Genomic_DNA"/>
</dbReference>
<dbReference type="Proteomes" id="UP000594774">
    <property type="component" value="Chromosome"/>
</dbReference>
<evidence type="ECO:0000313" key="6">
    <source>
        <dbReference type="EMBL" id="QQB83314.1"/>
    </source>
</evidence>
<dbReference type="InterPro" id="IPR000055">
    <property type="entry name" value="Restrct_endonuc_typeI_TRD"/>
</dbReference>
<evidence type="ECO:0000313" key="5">
    <source>
        <dbReference type="EMBL" id="QPR31436.1"/>
    </source>
</evidence>
<evidence type="ECO:0000313" key="7">
    <source>
        <dbReference type="Proteomes" id="UP000594774"/>
    </source>
</evidence>
<keyword evidence="8" id="KW-1185">Reference proteome</keyword>
<dbReference type="Proteomes" id="UP000595198">
    <property type="component" value="Chromosome"/>
</dbReference>
<proteinExistence type="inferred from homology"/>
<organism evidence="5 7">
    <name type="scientific">Corynebacterium amycolatum</name>
    <dbReference type="NCBI Taxonomy" id="43765"/>
    <lineage>
        <taxon>Bacteria</taxon>
        <taxon>Bacillati</taxon>
        <taxon>Actinomycetota</taxon>
        <taxon>Actinomycetes</taxon>
        <taxon>Mycobacteriales</taxon>
        <taxon>Corynebacteriaceae</taxon>
        <taxon>Corynebacterium</taxon>
    </lineage>
</organism>
<evidence type="ECO:0000256" key="1">
    <source>
        <dbReference type="ARBA" id="ARBA00010923"/>
    </source>
</evidence>
<keyword evidence="5" id="KW-0378">Hydrolase</keyword>
<dbReference type="REBASE" id="469528">
    <property type="entry name" value="S.Cam938ORF2990P"/>
</dbReference>
<evidence type="ECO:0000256" key="2">
    <source>
        <dbReference type="ARBA" id="ARBA00022747"/>
    </source>
</evidence>
<dbReference type="Gene3D" id="3.90.220.20">
    <property type="entry name" value="DNA methylase specificity domains"/>
    <property type="match status" value="2"/>
</dbReference>
<accession>A0AB37GJN9</accession>
<dbReference type="GO" id="GO:0009307">
    <property type="term" value="P:DNA restriction-modification system"/>
    <property type="evidence" value="ECO:0007669"/>
    <property type="project" value="UniProtKB-KW"/>
</dbReference>
<protein>
    <submittedName>
        <fullName evidence="5">Restriction endonuclease subunit S</fullName>
    </submittedName>
</protein>
<dbReference type="SUPFAM" id="SSF116734">
    <property type="entry name" value="DNA methylase specificity domain"/>
    <property type="match status" value="2"/>
</dbReference>
<dbReference type="PANTHER" id="PTHR30408:SF13">
    <property type="entry name" value="TYPE I RESTRICTION ENZYME HINDI SPECIFICITY SUBUNIT"/>
    <property type="match status" value="1"/>
</dbReference>
<dbReference type="RefSeq" id="WP_070859245.1">
    <property type="nucleotide sequence ID" value="NZ_CP065628.1"/>
</dbReference>
<evidence type="ECO:0000256" key="3">
    <source>
        <dbReference type="ARBA" id="ARBA00023125"/>
    </source>
</evidence>
<keyword evidence="5" id="KW-0540">Nuclease</keyword>
<dbReference type="GO" id="GO:0003677">
    <property type="term" value="F:DNA binding"/>
    <property type="evidence" value="ECO:0007669"/>
    <property type="project" value="UniProtKB-KW"/>
</dbReference>
<keyword evidence="3" id="KW-0238">DNA-binding</keyword>